<feature type="compositionally biased region" description="Basic and acidic residues" evidence="1">
    <location>
        <begin position="2133"/>
        <end position="2143"/>
    </location>
</feature>
<reference evidence="2" key="1">
    <citation type="journal article" date="2020" name="Nature">
        <title>Giant virus diversity and host interactions through global metagenomics.</title>
        <authorList>
            <person name="Schulz F."/>
            <person name="Roux S."/>
            <person name="Paez-Espino D."/>
            <person name="Jungbluth S."/>
            <person name="Walsh D.A."/>
            <person name="Denef V.J."/>
            <person name="McMahon K.D."/>
            <person name="Konstantinidis K.T."/>
            <person name="Eloe-Fadrosh E.A."/>
            <person name="Kyrpides N.C."/>
            <person name="Woyke T."/>
        </authorList>
    </citation>
    <scope>NUCLEOTIDE SEQUENCE</scope>
    <source>
        <strain evidence="2">GVMAG-M-3300023179-92</strain>
    </source>
</reference>
<dbReference type="EMBL" id="MN739939">
    <property type="protein sequence ID" value="QHT78814.1"/>
    <property type="molecule type" value="Genomic_DNA"/>
</dbReference>
<feature type="compositionally biased region" description="Basic and acidic residues" evidence="1">
    <location>
        <begin position="177"/>
        <end position="197"/>
    </location>
</feature>
<organism evidence="2">
    <name type="scientific">viral metagenome</name>
    <dbReference type="NCBI Taxonomy" id="1070528"/>
    <lineage>
        <taxon>unclassified sequences</taxon>
        <taxon>metagenomes</taxon>
        <taxon>organismal metagenomes</taxon>
    </lineage>
</organism>
<feature type="region of interest" description="Disordered" evidence="1">
    <location>
        <begin position="2122"/>
        <end position="2186"/>
    </location>
</feature>
<feature type="compositionally biased region" description="Acidic residues" evidence="1">
    <location>
        <begin position="2122"/>
        <end position="2132"/>
    </location>
</feature>
<feature type="region of interest" description="Disordered" evidence="1">
    <location>
        <begin position="155"/>
        <end position="197"/>
    </location>
</feature>
<name>A0A6C0HEF6_9ZZZZ</name>
<protein>
    <submittedName>
        <fullName evidence="2">Uncharacterized protein</fullName>
    </submittedName>
</protein>
<feature type="compositionally biased region" description="Acidic residues" evidence="1">
    <location>
        <begin position="2144"/>
        <end position="2186"/>
    </location>
</feature>
<evidence type="ECO:0000256" key="1">
    <source>
        <dbReference type="SAM" id="MobiDB-lite"/>
    </source>
</evidence>
<sequence length="2186" mass="253766">MENELLIKGILIRWLDSTTTSGEKINSTNAAKVVNDLGIKVEVNPDFKKLLKDLVNEYNAPDVNLSQLFKKYPFIKLVSKDQVTEKVGIDKSDEEIKEIIRNEFFKLGKKNKTFGMTAWKQVKTNLFETYPELESKKAKVNRLASEILEEFEKNPPMFSQEEVEPQQEDVSEEEVEIKEKPKKEKKEKPAKEDKVTEKKKEEKVSMKYLLSKEIAKVTVIPEDFAKTNLPYYAALSYYAANGYMPVNDPFLTDFFTNFFNISPIFKSVFLKLTPRERLEFIKNVFEGKSLKEVYNNLVNQTDLFPRPIGVYIVNFQKEHSKDKCENLLENVKNELFYNSMYYVASFDFTEGELQDKEKLKETLLQQLISLLQKRIVKINEDETTAKCIITQDEEDPVYKYLKDFVNVSLEDVNSKQELEDKYKNAQKAALKEMIKTDFPVYYDEDDEEVQYEIQKLYNYSFPEVIESLQYKYIVDDQLKGKDQLMFYVTMAVGGDAQSDLKFLSDHFSNEVNRKRILKLLEKIASNISGDRNAKSEEAAIKKIKNKGEMDEVDAKFFTTFIQYYGSLTKLPTSTKVRTLDLTRLDQYPRDIQSSVYNWVNSKSNQFIQSFVRKTKQEKDVKKEQSDVIMKLQLEINKDIKNIQKITDLINDLKISDEVKAKLLYNIKQNEFENIYLLLKNSEIKVKTLLNPLQYRGVRRSYRLQKLRSNQDELQKVINNLPRVSPPLKECIMLHYLAPWKTLSYQAADNIEFHNVPHTETRPPLFNSIRNFIYFIADASGLNREEMSTEQQKFFSAYELPLKEHVKDSKDFGKTWNNAPIYFPTNYFWKVYCSNPFSYSGNKLTLSYPVKNEDGSISIQTAKFTVGVLYPGKNIDEFITNVFTEEDFKNEDAWFKEHMAITSNFYNFCRLTLSTTKQVREKARERGVIILKDTLTNLYKKTNPEMKDLVISFNARKLEEAIYDYQKDLTLDQYLSLIETVNYLLNPDSPIAEHIHYYKNLFLHTPSQAYSDIIFKADNDYMPIKDYMPEIYLLDINQRQSFLESLNLYLENRTYAECRKVYNIINVTKSKPLISEFHENTIINTVTVNTKRIFTNVDAKNLRNICVNSDSVTSPDVVINFNNLTYCFSFEDVKNIVDGSDKLTQIPLQVKEEVKKTFSKEYSEYATRLSDILSIVNAYVFDNLASLINDFDVKIVSPSANVKTPIKSVLSLSRKENQKYLEPFNSFIDQIDSFVDPALTEEEKELVLQHMLQQINAVYFSAVENAIDKAIEKNPTLPAKYSSSREEALIKPIIITIQQNTELDVSNSVLDYIGNFIVSKYQPTKATETEKNTKCFACNTIVTDHRYRTFYSKQESLFCSRTCFEKFDEAVMGDNTQAVKESLVRTLLWPFIAERRTIADETIRKDNDIISIFESDGSKISDVKYVDNDGMERPFSEVNYDYDTLYGLILKRPTFTLPNNILEERKQTLVLLANKFNIKEDQPLEKIYEELSKKPEFKKTVELIANNYITESDNSLDKLVNEFIDTQSDSSVYALAKRFKIDIGTTEAPRSKSEIVADLEKHKKISASIKRVSNRDRLRKYGIITPQETPSYDIEIAPTKKQSLEAYVETKAKTWYDKIDTFEFDKDLFEPFMTVNNISYNKTLIENYYTLANKVKILDSFGEALKTIKNTSDIKSTREQNALLDETNDNFINKIVKEYITTGRTLVEDGKKKLVKFDTEEQAKEFIMPRVKASPIDFDTIIESIGTSTVKSGLKRELESKLKKYEHMDDMLEQIANYRKMKEDGRLTLEENDELIRMEAIVEDLSTSHARLLELESKEGKPLSLIELEMISKKFIKDLASDSFATYIFTDSFERDISNIYKVQDILRKLAITFIKKVCNLQAAKELADFVPTQGTRGPALTRKIKETAEAFTELEAKIRKLEDKGKKEKAEKKMKKLMQLKEKLDRLEKQGKRAEKKTEEIKPAEKTKRVSKREQMSKAQQVEVAVKTEVEPLAVKLTINSEKALKKLFGSLYSKPFKPIAENTEVKITDFSLFSSAFVTLFTKISKKEGEVKAIIYAPVKRAGEKYILKLSYNGMLVDAIRSAFEVYKPEVEEETKSTGEMIDEDVDKIVDDASENIDEENVDSLDAEETAEDLKQRRRIIEEEGEIEEEKYLGEEDEDEDAEEKDYDEGFEEEEEVEEEDETFI</sequence>
<accession>A0A6C0HEF6</accession>
<feature type="region of interest" description="Disordered" evidence="1">
    <location>
        <begin position="1948"/>
        <end position="1974"/>
    </location>
</feature>
<proteinExistence type="predicted"/>
<evidence type="ECO:0000313" key="2">
    <source>
        <dbReference type="EMBL" id="QHT78814.1"/>
    </source>
</evidence>
<feature type="compositionally biased region" description="Acidic residues" evidence="1">
    <location>
        <begin position="161"/>
        <end position="176"/>
    </location>
</feature>